<reference evidence="11" key="1">
    <citation type="submission" date="2022-11" db="UniProtKB">
        <authorList>
            <consortium name="EnsemblMetazoa"/>
        </authorList>
    </citation>
    <scope>IDENTIFICATION</scope>
</reference>
<dbReference type="GeneID" id="110246723"/>
<comment type="subcellular location">
    <subcellularLocation>
        <location evidence="1">Cytoplasm</location>
    </subcellularLocation>
</comment>
<evidence type="ECO:0000256" key="2">
    <source>
        <dbReference type="ARBA" id="ARBA00006219"/>
    </source>
</evidence>
<dbReference type="InterPro" id="IPR011009">
    <property type="entry name" value="Kinase-like_dom_sf"/>
</dbReference>
<evidence type="ECO:0000256" key="9">
    <source>
        <dbReference type="ARBA" id="ARBA00040505"/>
    </source>
</evidence>
<dbReference type="Gene3D" id="3.90.1200.10">
    <property type="match status" value="1"/>
</dbReference>
<dbReference type="PANTHER" id="PTHR21064">
    <property type="entry name" value="AMINOGLYCOSIDE PHOSPHOTRANSFERASE DOMAIN-CONTAINING PROTEIN-RELATED"/>
    <property type="match status" value="1"/>
</dbReference>
<dbReference type="InterPro" id="IPR050249">
    <property type="entry name" value="Pseudomonas-type_ThrB"/>
</dbReference>
<evidence type="ECO:0000256" key="3">
    <source>
        <dbReference type="ARBA" id="ARBA00022490"/>
    </source>
</evidence>
<dbReference type="SUPFAM" id="SSF56112">
    <property type="entry name" value="Protein kinase-like (PK-like)"/>
    <property type="match status" value="1"/>
</dbReference>
<evidence type="ECO:0000256" key="7">
    <source>
        <dbReference type="ARBA" id="ARBA00037368"/>
    </source>
</evidence>
<dbReference type="GO" id="GO:0005737">
    <property type="term" value="C:cytoplasm"/>
    <property type="evidence" value="ECO:0007669"/>
    <property type="project" value="UniProtKB-SubCell"/>
</dbReference>
<evidence type="ECO:0000256" key="4">
    <source>
        <dbReference type="ARBA" id="ARBA00022679"/>
    </source>
</evidence>
<evidence type="ECO:0000313" key="12">
    <source>
        <dbReference type="Proteomes" id="UP000887567"/>
    </source>
</evidence>
<dbReference type="PANTHER" id="PTHR21064:SF1">
    <property type="entry name" value="HYDROXYLYSINE KINASE"/>
    <property type="match status" value="1"/>
</dbReference>
<comment type="catalytic activity">
    <reaction evidence="6">
        <text>(5R)-5-hydroxy-L-lysine + GTP = (5R)-5-phosphooxy-L-lysine + GDP + H(+)</text>
        <dbReference type="Rhea" id="RHEA:19049"/>
        <dbReference type="ChEBI" id="CHEBI:15378"/>
        <dbReference type="ChEBI" id="CHEBI:37565"/>
        <dbReference type="ChEBI" id="CHEBI:57882"/>
        <dbReference type="ChEBI" id="CHEBI:58189"/>
        <dbReference type="ChEBI" id="CHEBI:58357"/>
        <dbReference type="EC" id="2.7.1.81"/>
    </reaction>
</comment>
<evidence type="ECO:0000256" key="1">
    <source>
        <dbReference type="ARBA" id="ARBA00004496"/>
    </source>
</evidence>
<accession>A0A913XRW8</accession>
<dbReference type="EC" id="2.7.1.81" evidence="8"/>
<dbReference type="AlphaFoldDB" id="A0A913XRW8"/>
<evidence type="ECO:0000256" key="6">
    <source>
        <dbReference type="ARBA" id="ARBA00036820"/>
    </source>
</evidence>
<proteinExistence type="inferred from homology"/>
<keyword evidence="12" id="KW-1185">Reference proteome</keyword>
<sequence>METRYSSIKIETKQAEAIAKERYGIEGTAVFMPGELDFNFKIQTENEAYLLKVGRPELEMDYVEFQTALLRHAEAGLGEASPKTFTDVDGNHISKITDEHGEERIVRLLSWIDGRLWSSVNPISGRLLTNLGKKAGELTKTLDSFDHPYAGRYLEWDIANALWCKEKLELFEGEEKRILTEFLERFEKIQGPYQLLRKSVVHSDVNDNNIVVSEDLANPTVQSIIDFGDAVRTQTINDVAIALAYAMMHQHDPLEAATAFVKGYSSAIQLREDELEMLHTLTAMRLTITVTKAAMNKIAEPENEYHQ</sequence>
<protein>
    <recommendedName>
        <fullName evidence="9">Hydroxylysine kinase</fullName>
        <ecNumber evidence="8">2.7.1.81</ecNumber>
    </recommendedName>
</protein>
<dbReference type="Pfam" id="PF01636">
    <property type="entry name" value="APH"/>
    <property type="match status" value="1"/>
</dbReference>
<dbReference type="RefSeq" id="XP_020908746.1">
    <property type="nucleotide sequence ID" value="XM_021053087.1"/>
</dbReference>
<dbReference type="OrthoDB" id="9973935at2759"/>
<comment type="function">
    <text evidence="7">Catalyzes the GTP-dependent phosphorylation of 5-hydroxy-L-lysine.</text>
</comment>
<evidence type="ECO:0000313" key="11">
    <source>
        <dbReference type="EnsemblMetazoa" id="XP_020908746.1"/>
    </source>
</evidence>
<dbReference type="EnsemblMetazoa" id="XM_021053087.1">
    <property type="protein sequence ID" value="XP_020908746.1"/>
    <property type="gene ID" value="LOC110246723"/>
</dbReference>
<keyword evidence="4" id="KW-0808">Transferase</keyword>
<evidence type="ECO:0000256" key="5">
    <source>
        <dbReference type="ARBA" id="ARBA00022777"/>
    </source>
</evidence>
<evidence type="ECO:0000259" key="10">
    <source>
        <dbReference type="Pfam" id="PF01636"/>
    </source>
</evidence>
<dbReference type="Proteomes" id="UP000887567">
    <property type="component" value="Unplaced"/>
</dbReference>
<dbReference type="KEGG" id="epa:110246723"/>
<evidence type="ECO:0000256" key="8">
    <source>
        <dbReference type="ARBA" id="ARBA00038873"/>
    </source>
</evidence>
<name>A0A913XRW8_EXADI</name>
<dbReference type="GO" id="GO:0047992">
    <property type="term" value="F:hydroxylysine kinase activity"/>
    <property type="evidence" value="ECO:0007669"/>
    <property type="project" value="UniProtKB-EC"/>
</dbReference>
<comment type="similarity">
    <text evidence="2">Belongs to the aminoglycoside phosphotransferase family.</text>
</comment>
<organism evidence="11 12">
    <name type="scientific">Exaiptasia diaphana</name>
    <name type="common">Tropical sea anemone</name>
    <name type="synonym">Aiptasia pulchella</name>
    <dbReference type="NCBI Taxonomy" id="2652724"/>
    <lineage>
        <taxon>Eukaryota</taxon>
        <taxon>Metazoa</taxon>
        <taxon>Cnidaria</taxon>
        <taxon>Anthozoa</taxon>
        <taxon>Hexacorallia</taxon>
        <taxon>Actiniaria</taxon>
        <taxon>Aiptasiidae</taxon>
        <taxon>Exaiptasia</taxon>
    </lineage>
</organism>
<dbReference type="InterPro" id="IPR002575">
    <property type="entry name" value="Aminoglycoside_PTrfase"/>
</dbReference>
<feature type="domain" description="Aminoglycoside phosphotransferase" evidence="10">
    <location>
        <begin position="34"/>
        <end position="257"/>
    </location>
</feature>
<keyword evidence="3" id="KW-0963">Cytoplasm</keyword>
<keyword evidence="5" id="KW-0418">Kinase</keyword>